<protein>
    <submittedName>
        <fullName evidence="2">Uncharacterized protein</fullName>
    </submittedName>
</protein>
<reference evidence="2" key="1">
    <citation type="submission" date="2018-05" db="EMBL/GenBank/DDBJ databases">
        <title>Bacterial isolates from healthy term breastfed infants carrying antibiotic resistance genes.</title>
        <authorList>
            <person name="Casaburi G."/>
        </authorList>
    </citation>
    <scope>NUCLEOTIDE SEQUENCE [LARGE SCALE GENOMIC DNA]</scope>
    <source>
        <strain evidence="2">7084_4</strain>
    </source>
</reference>
<proteinExistence type="predicted"/>
<dbReference type="AlphaFoldDB" id="A0A5P6A9U0"/>
<feature type="compositionally biased region" description="Gly residues" evidence="1">
    <location>
        <begin position="11"/>
        <end position="24"/>
    </location>
</feature>
<organism evidence="2">
    <name type="scientific">Raoultella planticola</name>
    <name type="common">Klebsiella planticola</name>
    <dbReference type="NCBI Taxonomy" id="575"/>
    <lineage>
        <taxon>Bacteria</taxon>
        <taxon>Pseudomonadati</taxon>
        <taxon>Pseudomonadota</taxon>
        <taxon>Gammaproteobacteria</taxon>
        <taxon>Enterobacterales</taxon>
        <taxon>Enterobacteriaceae</taxon>
        <taxon>Klebsiella/Raoultella group</taxon>
        <taxon>Raoultella</taxon>
    </lineage>
</organism>
<gene>
    <name evidence="2" type="ORF">DMB90_00675</name>
</gene>
<accession>A0A5P6A9U0</accession>
<sequence>MRYEPLIGATGASGGSGNGKSGFDRGGYTGYNIRGLESNRVGIDVDGIARRMRPGAATSAVPA</sequence>
<dbReference type="EMBL" id="CP029752">
    <property type="protein sequence ID" value="QFG76384.1"/>
    <property type="molecule type" value="Genomic_DNA"/>
</dbReference>
<evidence type="ECO:0000313" key="2">
    <source>
        <dbReference type="EMBL" id="QFG76384.1"/>
    </source>
</evidence>
<name>A0A5P6A9U0_RAOPL</name>
<feature type="region of interest" description="Disordered" evidence="1">
    <location>
        <begin position="1"/>
        <end position="24"/>
    </location>
</feature>
<evidence type="ECO:0000256" key="1">
    <source>
        <dbReference type="SAM" id="MobiDB-lite"/>
    </source>
</evidence>